<dbReference type="Proteomes" id="UP000001176">
    <property type="component" value="Chromosome"/>
</dbReference>
<evidence type="ECO:0000256" key="1">
    <source>
        <dbReference type="SAM" id="MobiDB-lite"/>
    </source>
</evidence>
<accession>A9HB81</accession>
<proteinExistence type="predicted"/>
<name>A9HB81_GLUDA</name>
<evidence type="ECO:0000313" key="2">
    <source>
        <dbReference type="EMBL" id="CAP54779.1"/>
    </source>
</evidence>
<feature type="region of interest" description="Disordered" evidence="1">
    <location>
        <begin position="25"/>
        <end position="63"/>
    </location>
</feature>
<reference evidence="2 3" key="1">
    <citation type="journal article" date="2009" name="BMC Genomics">
        <title>Complete genome sequence of the sugarcane nitrogen-fixing endophyte Gluconacetobacter diazotrophicus Pal5.</title>
        <authorList>
            <person name="Bertalan M."/>
            <person name="Albano R."/>
            <person name="Padua V."/>
            <person name="Rouws L."/>
            <person name="Rojas C."/>
            <person name="Hemerly A."/>
            <person name="Teixeira K."/>
            <person name="Schwab S."/>
            <person name="Araujo J."/>
            <person name="Oliveira A."/>
            <person name="Franca L."/>
            <person name="Magalhaes V."/>
            <person name="Alqueres S."/>
            <person name="Cardoso A."/>
            <person name="Almeida W."/>
            <person name="Loureiro M.M."/>
            <person name="Nogueira E."/>
            <person name="Cidade D."/>
            <person name="Oliveira D."/>
            <person name="Simao T."/>
            <person name="Macedo J."/>
            <person name="Valadao A."/>
            <person name="Dreschsel M."/>
            <person name="Freitas F."/>
            <person name="Vidal M."/>
            <person name="Guedes H."/>
            <person name="Rodrigues E."/>
            <person name="Meneses C."/>
            <person name="Brioso P."/>
            <person name="Pozzer L."/>
            <person name="Figueiredo D."/>
            <person name="Montano H."/>
            <person name="Junior J."/>
            <person name="Filho G."/>
            <person name="Flores V."/>
            <person name="Ferreira B."/>
            <person name="Branco A."/>
            <person name="Gonzalez P."/>
            <person name="Guillobel H."/>
            <person name="Lemos M."/>
            <person name="Seibel L."/>
            <person name="Macedo J."/>
            <person name="Alves-Ferreira M."/>
            <person name="Sachetto-Martins G."/>
            <person name="Coelho A."/>
            <person name="Santos E."/>
            <person name="Amaral G."/>
            <person name="Neves A."/>
            <person name="Pacheco A.B."/>
            <person name="Carvalho D."/>
            <person name="Lery L."/>
            <person name="Bisch P."/>
            <person name="Rossle S.C."/>
            <person name="Urmenyi T."/>
            <person name="Kruger W.V."/>
            <person name="Martins O."/>
            <person name="Baldani J.I."/>
            <person name="Ferreira P.C."/>
        </authorList>
    </citation>
    <scope>NUCLEOTIDE SEQUENCE [LARGE SCALE GENOMIC DNA]</scope>
    <source>
        <strain evidence="3">ATCC 49037 / DSM 5601 / CCUG 37298 / CIP 103539 / LMG 7603 / PAl5</strain>
    </source>
</reference>
<dbReference type="SUPFAM" id="SSF140804">
    <property type="entry name" value="YidB-like"/>
    <property type="match status" value="1"/>
</dbReference>
<dbReference type="Gene3D" id="1.10.10.690">
    <property type="entry name" value="YidB-like"/>
    <property type="match status" value="1"/>
</dbReference>
<gene>
    <name evidence="2" type="ordered locus">GDI0836</name>
</gene>
<organism evidence="2 3">
    <name type="scientific">Gluconacetobacter diazotrophicus (strain ATCC 49037 / DSM 5601 / CCUG 37298 / CIP 103539 / LMG 7603 / PAl5)</name>
    <dbReference type="NCBI Taxonomy" id="272568"/>
    <lineage>
        <taxon>Bacteria</taxon>
        <taxon>Pseudomonadati</taxon>
        <taxon>Pseudomonadota</taxon>
        <taxon>Alphaproteobacteria</taxon>
        <taxon>Acetobacterales</taxon>
        <taxon>Acetobacteraceae</taxon>
        <taxon>Gluconacetobacter</taxon>
    </lineage>
</organism>
<dbReference type="InterPro" id="IPR027405">
    <property type="entry name" value="YidB-like"/>
</dbReference>
<protein>
    <submittedName>
        <fullName evidence="2">Uncharacterized protein</fullName>
    </submittedName>
</protein>
<dbReference type="EMBL" id="AM889285">
    <property type="protein sequence ID" value="CAP54779.1"/>
    <property type="molecule type" value="Genomic_DNA"/>
</dbReference>
<feature type="compositionally biased region" description="Polar residues" evidence="1">
    <location>
        <begin position="45"/>
        <end position="60"/>
    </location>
</feature>
<dbReference type="AlphaFoldDB" id="A9HB81"/>
<sequence>MSPGDMTPGKTVQSRNRHERMAWSIRARHARHDRQSATRLEKGRTSMTMSHSRLGASSGNPADIGPWLDRTECASWLDTFLSETAPQRGYGHLLRRAADTGLYDVVRNWSQTPSPFPTDMLTVQLLLPPDLVAEIARETAMTDQDTLAALTTELPLAVRRHSTQKRFNRFGHAGCQGEDPTRR</sequence>
<evidence type="ECO:0000313" key="3">
    <source>
        <dbReference type="Proteomes" id="UP000001176"/>
    </source>
</evidence>
<dbReference type="KEGG" id="gdi:GDI0836"/>
<feature type="compositionally biased region" description="Basic and acidic residues" evidence="1">
    <location>
        <begin position="33"/>
        <end position="44"/>
    </location>
</feature>
<keyword evidence="3" id="KW-1185">Reference proteome</keyword>